<sequence length="331" mass="35625">MNNFTYTRATSLSDAVNQAVADQNSMFIAGGTNVVDRLKVFLDQPSQLIDISRLQMQQIELMADGSLRLGALVSNTAVADHSDIRRNYPILARAILSGASQQIRNLATVGGNLLQRTRCPYYYDTAFACNKRQPGTGCPAITGINRTHAILGASEDCVAVHPSDMCVALAALDAVVEVESSQGQRQIPFVDFHRLPVNTPQQDTNLEPGELITAVVLPPASFAKSGVYLKIRDRASYSFALVSVAAAVNLEGEQINAVRLAMGGVAHKPWRATAAEEFLIGKSADAIHFTQAAEIALQEAKPLTHNSYKIELVKRAIRRALTISAQAGGLV</sequence>
<dbReference type="EMBL" id="JAAHFQ010000705">
    <property type="protein sequence ID" value="NER31038.1"/>
    <property type="molecule type" value="Genomic_DNA"/>
</dbReference>
<dbReference type="InterPro" id="IPR016167">
    <property type="entry name" value="FAD-bd_PCMH_sub1"/>
</dbReference>
<organism evidence="3">
    <name type="scientific">Symploca sp. SIO1C4</name>
    <dbReference type="NCBI Taxonomy" id="2607765"/>
    <lineage>
        <taxon>Bacteria</taxon>
        <taxon>Bacillati</taxon>
        <taxon>Cyanobacteriota</taxon>
        <taxon>Cyanophyceae</taxon>
        <taxon>Coleofasciculales</taxon>
        <taxon>Coleofasciculaceae</taxon>
        <taxon>Symploca</taxon>
    </lineage>
</organism>
<name>A0A6B3NP75_9CYAN</name>
<dbReference type="PANTHER" id="PTHR42659">
    <property type="entry name" value="XANTHINE DEHYDROGENASE SUBUNIT C-RELATED"/>
    <property type="match status" value="1"/>
</dbReference>
<dbReference type="SUPFAM" id="SSF56176">
    <property type="entry name" value="FAD-binding/transporter-associated domain-like"/>
    <property type="match status" value="1"/>
</dbReference>
<dbReference type="Gene3D" id="3.30.465.10">
    <property type="match status" value="2"/>
</dbReference>
<comment type="caution">
    <text evidence="3">The sequence shown here is derived from an EMBL/GenBank/DDBJ whole genome shotgun (WGS) entry which is preliminary data.</text>
</comment>
<evidence type="ECO:0000256" key="1">
    <source>
        <dbReference type="ARBA" id="ARBA00023002"/>
    </source>
</evidence>
<evidence type="ECO:0000313" key="3">
    <source>
        <dbReference type="EMBL" id="NER31038.1"/>
    </source>
</evidence>
<gene>
    <name evidence="3" type="ORF">F6J89_26320</name>
</gene>
<protein>
    <submittedName>
        <fullName evidence="3">Xanthine dehydrogenase family protein subunit M</fullName>
    </submittedName>
</protein>
<dbReference type="InterPro" id="IPR036683">
    <property type="entry name" value="CO_DH_flav_C_dom_sf"/>
</dbReference>
<proteinExistence type="predicted"/>
<dbReference type="PROSITE" id="PS51387">
    <property type="entry name" value="FAD_PCMH"/>
    <property type="match status" value="1"/>
</dbReference>
<dbReference type="InterPro" id="IPR036318">
    <property type="entry name" value="FAD-bd_PCMH-like_sf"/>
</dbReference>
<accession>A0A6B3NP75</accession>
<dbReference type="GO" id="GO:0071949">
    <property type="term" value="F:FAD binding"/>
    <property type="evidence" value="ECO:0007669"/>
    <property type="project" value="InterPro"/>
</dbReference>
<dbReference type="Pfam" id="PF03450">
    <property type="entry name" value="CO_deh_flav_C"/>
    <property type="match status" value="1"/>
</dbReference>
<dbReference type="SMART" id="SM01092">
    <property type="entry name" value="CO_deh_flav_C"/>
    <property type="match status" value="1"/>
</dbReference>
<dbReference type="InterPro" id="IPR016166">
    <property type="entry name" value="FAD-bd_PCMH"/>
</dbReference>
<dbReference type="InterPro" id="IPR005107">
    <property type="entry name" value="CO_DH_flav_C"/>
</dbReference>
<dbReference type="Gene3D" id="3.30.390.50">
    <property type="entry name" value="CO dehydrogenase flavoprotein, C-terminal domain"/>
    <property type="match status" value="1"/>
</dbReference>
<evidence type="ECO:0000259" key="2">
    <source>
        <dbReference type="PROSITE" id="PS51387"/>
    </source>
</evidence>
<dbReference type="InterPro" id="IPR051312">
    <property type="entry name" value="Diverse_Substr_Oxidored"/>
</dbReference>
<reference evidence="3" key="1">
    <citation type="submission" date="2019-11" db="EMBL/GenBank/DDBJ databases">
        <title>Genomic insights into an expanded diversity of filamentous marine cyanobacteria reveals the extraordinary biosynthetic potential of Moorea and Okeania.</title>
        <authorList>
            <person name="Ferreira Leao T."/>
            <person name="Wang M."/>
            <person name="Moss N."/>
            <person name="Da Silva R."/>
            <person name="Sanders J."/>
            <person name="Nurk S."/>
            <person name="Gurevich A."/>
            <person name="Humphrey G."/>
            <person name="Reher R."/>
            <person name="Zhu Q."/>
            <person name="Belda-Ferre P."/>
            <person name="Glukhov E."/>
            <person name="Rex R."/>
            <person name="Dorrestein P.C."/>
            <person name="Knight R."/>
            <person name="Pevzner P."/>
            <person name="Gerwick W.H."/>
            <person name="Gerwick L."/>
        </authorList>
    </citation>
    <scope>NUCLEOTIDE SEQUENCE</scope>
    <source>
        <strain evidence="3">SIO1C4</strain>
    </source>
</reference>
<keyword evidence="1" id="KW-0560">Oxidoreductase</keyword>
<dbReference type="Gene3D" id="3.30.43.10">
    <property type="entry name" value="Uridine Diphospho-n-acetylenolpyruvylglucosamine Reductase, domain 2"/>
    <property type="match status" value="1"/>
</dbReference>
<dbReference type="InterPro" id="IPR016169">
    <property type="entry name" value="FAD-bd_PCMH_sub2"/>
</dbReference>
<dbReference type="InterPro" id="IPR002346">
    <property type="entry name" value="Mopterin_DH_FAD-bd"/>
</dbReference>
<dbReference type="SUPFAM" id="SSF55447">
    <property type="entry name" value="CO dehydrogenase flavoprotein C-terminal domain-like"/>
    <property type="match status" value="1"/>
</dbReference>
<dbReference type="PANTHER" id="PTHR42659:SF1">
    <property type="entry name" value="OXIDOREDUCTASE"/>
    <property type="match status" value="1"/>
</dbReference>
<dbReference type="AlphaFoldDB" id="A0A6B3NP75"/>
<dbReference type="GO" id="GO:0016491">
    <property type="term" value="F:oxidoreductase activity"/>
    <property type="evidence" value="ECO:0007669"/>
    <property type="project" value="UniProtKB-KW"/>
</dbReference>
<dbReference type="Pfam" id="PF00941">
    <property type="entry name" value="FAD_binding_5"/>
    <property type="match status" value="1"/>
</dbReference>
<feature type="domain" description="FAD-binding PCMH-type" evidence="2">
    <location>
        <begin position="1"/>
        <end position="222"/>
    </location>
</feature>